<proteinExistence type="predicted"/>
<dbReference type="InterPro" id="IPR043906">
    <property type="entry name" value="Gfo/Idh/MocA_OxRdtase_bact_C"/>
</dbReference>
<dbReference type="Pfam" id="PF19051">
    <property type="entry name" value="GFO_IDH_MocA_C2"/>
    <property type="match status" value="2"/>
</dbReference>
<evidence type="ECO:0000313" key="2">
    <source>
        <dbReference type="EMBL" id="TWU30694.1"/>
    </source>
</evidence>
<feature type="domain" description="Gfo/Idh/MocA-like oxidoreductase bacterial type C-terminal" evidence="1">
    <location>
        <begin position="137"/>
        <end position="209"/>
    </location>
</feature>
<dbReference type="Gene3D" id="3.30.360.10">
    <property type="entry name" value="Dihydrodipicolinate Reductase, domain 2"/>
    <property type="match status" value="1"/>
</dbReference>
<name>A0A5C6D471_9BACT</name>
<comment type="caution">
    <text evidence="2">The sequence shown here is derived from an EMBL/GenBank/DDBJ whole genome shotgun (WGS) entry which is preliminary data.</text>
</comment>
<organism evidence="2 3">
    <name type="scientific">Novipirellula artificiosorum</name>
    <dbReference type="NCBI Taxonomy" id="2528016"/>
    <lineage>
        <taxon>Bacteria</taxon>
        <taxon>Pseudomonadati</taxon>
        <taxon>Planctomycetota</taxon>
        <taxon>Planctomycetia</taxon>
        <taxon>Pirellulales</taxon>
        <taxon>Pirellulaceae</taxon>
        <taxon>Novipirellula</taxon>
    </lineage>
</organism>
<gene>
    <name evidence="2" type="ORF">Poly41_65990</name>
</gene>
<dbReference type="EMBL" id="SJPV01000021">
    <property type="protein sequence ID" value="TWU30694.1"/>
    <property type="molecule type" value="Genomic_DNA"/>
</dbReference>
<dbReference type="SUPFAM" id="SSF55347">
    <property type="entry name" value="Glyceraldehyde-3-phosphate dehydrogenase-like, C-terminal domain"/>
    <property type="match status" value="1"/>
</dbReference>
<keyword evidence="3" id="KW-1185">Reference proteome</keyword>
<dbReference type="Proteomes" id="UP000319143">
    <property type="component" value="Unassembled WGS sequence"/>
</dbReference>
<dbReference type="AlphaFoldDB" id="A0A5C6D471"/>
<feature type="domain" description="Gfo/Idh/MocA-like oxidoreductase bacterial type C-terminal" evidence="1">
    <location>
        <begin position="1"/>
        <end position="56"/>
    </location>
</feature>
<evidence type="ECO:0000313" key="3">
    <source>
        <dbReference type="Proteomes" id="UP000319143"/>
    </source>
</evidence>
<reference evidence="2 3" key="1">
    <citation type="submission" date="2019-02" db="EMBL/GenBank/DDBJ databases">
        <title>Deep-cultivation of Planctomycetes and their phenomic and genomic characterization uncovers novel biology.</title>
        <authorList>
            <person name="Wiegand S."/>
            <person name="Jogler M."/>
            <person name="Boedeker C."/>
            <person name="Pinto D."/>
            <person name="Vollmers J."/>
            <person name="Rivas-Marin E."/>
            <person name="Kohn T."/>
            <person name="Peeters S.H."/>
            <person name="Heuer A."/>
            <person name="Rast P."/>
            <person name="Oberbeckmann S."/>
            <person name="Bunk B."/>
            <person name="Jeske O."/>
            <person name="Meyerdierks A."/>
            <person name="Storesund J.E."/>
            <person name="Kallscheuer N."/>
            <person name="Luecker S."/>
            <person name="Lage O.M."/>
            <person name="Pohl T."/>
            <person name="Merkel B.J."/>
            <person name="Hornburger P."/>
            <person name="Mueller R.-W."/>
            <person name="Bruemmer F."/>
            <person name="Labrenz M."/>
            <person name="Spormann A.M."/>
            <person name="Op Den Camp H."/>
            <person name="Overmann J."/>
            <person name="Amann R."/>
            <person name="Jetten M.S.M."/>
            <person name="Mascher T."/>
            <person name="Medema M.H."/>
            <person name="Devos D.P."/>
            <person name="Kaster A.-K."/>
            <person name="Ovreas L."/>
            <person name="Rohde M."/>
            <person name="Galperin M.Y."/>
            <person name="Jogler C."/>
        </authorList>
    </citation>
    <scope>NUCLEOTIDE SEQUENCE [LARGE SCALE GENOMIC DNA]</scope>
    <source>
        <strain evidence="2 3">Poly41</strain>
    </source>
</reference>
<accession>A0A5C6D471</accession>
<evidence type="ECO:0000259" key="1">
    <source>
        <dbReference type="Pfam" id="PF19051"/>
    </source>
</evidence>
<sequence>MWLGPAPWRPYNKDYVAGNWRGQWDFDSGARLLDWGAHTMDLCQMANQADDTMPIEYKPTPKGIDCRYANGLLLEIDFLKDPFGERPGWIQSNGTCPVRFIGEKGWVETGDGGEVHLALDGKATEVKSDGKPARGVDVVNHLRNFFDCVKTRKPTAANSTVMRRSHIACHAAALSWILQRPLKLDPTTESFINDDEANRLKSRPQRTDWV</sequence>
<protein>
    <recommendedName>
        <fullName evidence="1">Gfo/Idh/MocA-like oxidoreductase bacterial type C-terminal domain-containing protein</fullName>
    </recommendedName>
</protein>